<comment type="caution">
    <text evidence="15">The sequence shown here is derived from an EMBL/GenBank/DDBJ whole genome shotgun (WGS) entry which is preliminary data.</text>
</comment>
<feature type="active site" evidence="11">
    <location>
        <position position="248"/>
    </location>
</feature>
<keyword evidence="8 11" id="KW-0238">DNA-binding</keyword>
<gene>
    <name evidence="11" type="primary">xerD</name>
    <name evidence="15" type="ORF">BLM47_05190</name>
</gene>
<dbReference type="NCBIfam" id="TIGR02225">
    <property type="entry name" value="recomb_XerD"/>
    <property type="match status" value="1"/>
</dbReference>
<dbReference type="NCBIfam" id="NF040815">
    <property type="entry name" value="recomb_XerA_Arch"/>
    <property type="match status" value="1"/>
</dbReference>
<evidence type="ECO:0000256" key="5">
    <source>
        <dbReference type="ARBA" id="ARBA00022618"/>
    </source>
</evidence>
<evidence type="ECO:0000256" key="11">
    <source>
        <dbReference type="HAMAP-Rule" id="MF_01807"/>
    </source>
</evidence>
<evidence type="ECO:0000256" key="3">
    <source>
        <dbReference type="ARBA" id="ARBA00015810"/>
    </source>
</evidence>
<evidence type="ECO:0000256" key="7">
    <source>
        <dbReference type="ARBA" id="ARBA00022908"/>
    </source>
</evidence>
<dbReference type="InterPro" id="IPR050090">
    <property type="entry name" value="Tyrosine_recombinase_XerCD"/>
</dbReference>
<dbReference type="EMBL" id="MOXJ01000008">
    <property type="protein sequence ID" value="PDO10894.1"/>
    <property type="molecule type" value="Genomic_DNA"/>
</dbReference>
<evidence type="ECO:0000256" key="9">
    <source>
        <dbReference type="ARBA" id="ARBA00023172"/>
    </source>
</evidence>
<feature type="domain" description="Core-binding (CB)" evidence="14">
    <location>
        <begin position="4"/>
        <end position="90"/>
    </location>
</feature>
<comment type="subunit">
    <text evidence="11">Forms a cyclic heterotetrameric complex composed of two molecules of XerC and two molecules of XerD.</text>
</comment>
<dbReference type="InterPro" id="IPR002104">
    <property type="entry name" value="Integrase_catalytic"/>
</dbReference>
<dbReference type="HAMAP" id="MF_01808">
    <property type="entry name" value="Recomb_XerC_XerD"/>
    <property type="match status" value="1"/>
</dbReference>
<dbReference type="GO" id="GO:0007059">
    <property type="term" value="P:chromosome segregation"/>
    <property type="evidence" value="ECO:0007669"/>
    <property type="project" value="UniProtKB-UniRule"/>
</dbReference>
<dbReference type="AlphaFoldDB" id="A0A2A6E1J7"/>
<keyword evidence="7 11" id="KW-0229">DNA integration</keyword>
<dbReference type="GO" id="GO:0003677">
    <property type="term" value="F:DNA binding"/>
    <property type="evidence" value="ECO:0007669"/>
    <property type="project" value="UniProtKB-UniRule"/>
</dbReference>
<evidence type="ECO:0000256" key="8">
    <source>
        <dbReference type="ARBA" id="ARBA00023125"/>
    </source>
</evidence>
<comment type="similarity">
    <text evidence="2 11">Belongs to the 'phage' integrase family. XerD subfamily.</text>
</comment>
<reference evidence="15 16" key="1">
    <citation type="submission" date="2016-12" db="EMBL/GenBank/DDBJ databases">
        <title>Candidatus Reconcilibacillus cellulovorans genome.</title>
        <authorList>
            <person name="Kolinko S."/>
            <person name="Wu Y.-W."/>
            <person name="Tachea F."/>
            <person name="Denzel E."/>
            <person name="Hiras J."/>
            <person name="Baecker N."/>
            <person name="Chan L.J."/>
            <person name="Eichorst S.A."/>
            <person name="Frey D."/>
            <person name="Adams P.D."/>
            <person name="Pray T."/>
            <person name="Tanjore D."/>
            <person name="Petzold C.J."/>
            <person name="Gladden J.M."/>
            <person name="Simmons B.A."/>
            <person name="Singer S.W."/>
        </authorList>
    </citation>
    <scope>NUCLEOTIDE SEQUENCE [LARGE SCALE GENOMIC DNA]</scope>
    <source>
        <strain evidence="15">JTherm</strain>
    </source>
</reference>
<keyword evidence="6 11" id="KW-0159">Chromosome partition</keyword>
<feature type="active site" evidence="11">
    <location>
        <position position="251"/>
    </location>
</feature>
<dbReference type="Proteomes" id="UP000243688">
    <property type="component" value="Unassembled WGS sequence"/>
</dbReference>
<dbReference type="PANTHER" id="PTHR30349:SF81">
    <property type="entry name" value="TYROSINE RECOMBINASE XERC"/>
    <property type="match status" value="1"/>
</dbReference>
<evidence type="ECO:0000256" key="12">
    <source>
        <dbReference type="SAM" id="MobiDB-lite"/>
    </source>
</evidence>
<evidence type="ECO:0000256" key="4">
    <source>
        <dbReference type="ARBA" id="ARBA00022490"/>
    </source>
</evidence>
<evidence type="ECO:0000256" key="6">
    <source>
        <dbReference type="ARBA" id="ARBA00022829"/>
    </source>
</evidence>
<feature type="active site" evidence="11">
    <location>
        <position position="274"/>
    </location>
</feature>
<dbReference type="Pfam" id="PF02899">
    <property type="entry name" value="Phage_int_SAM_1"/>
    <property type="match status" value="1"/>
</dbReference>
<dbReference type="GO" id="GO:0006313">
    <property type="term" value="P:DNA transposition"/>
    <property type="evidence" value="ECO:0007669"/>
    <property type="project" value="UniProtKB-UniRule"/>
</dbReference>
<dbReference type="InterPro" id="IPR013762">
    <property type="entry name" value="Integrase-like_cat_sf"/>
</dbReference>
<dbReference type="CDD" id="cd00798">
    <property type="entry name" value="INT_XerDC_C"/>
    <property type="match status" value="1"/>
</dbReference>
<dbReference type="InterPro" id="IPR044068">
    <property type="entry name" value="CB"/>
</dbReference>
<feature type="domain" description="Tyr recombinase" evidence="13">
    <location>
        <begin position="111"/>
        <end position="296"/>
    </location>
</feature>
<dbReference type="PROSITE" id="PS51898">
    <property type="entry name" value="TYR_RECOMBINASE"/>
    <property type="match status" value="1"/>
</dbReference>
<dbReference type="SUPFAM" id="SSF56349">
    <property type="entry name" value="DNA breaking-rejoining enzymes"/>
    <property type="match status" value="1"/>
</dbReference>
<protein>
    <recommendedName>
        <fullName evidence="3 11">Tyrosine recombinase XerD</fullName>
    </recommendedName>
</protein>
<dbReference type="InterPro" id="IPR010998">
    <property type="entry name" value="Integrase_recombinase_N"/>
</dbReference>
<comment type="subcellular location">
    <subcellularLocation>
        <location evidence="1 11">Cytoplasm</location>
    </subcellularLocation>
</comment>
<dbReference type="InterPro" id="IPR011010">
    <property type="entry name" value="DNA_brk_join_enz"/>
</dbReference>
<evidence type="ECO:0000256" key="1">
    <source>
        <dbReference type="ARBA" id="ARBA00004496"/>
    </source>
</evidence>
<feature type="active site" evidence="11">
    <location>
        <position position="175"/>
    </location>
</feature>
<comment type="function">
    <text evidence="11">Site-specific tyrosine recombinase, which acts by catalyzing the cutting and rejoining of the recombining DNA molecules. The XerC-XerD complex is essential to convert dimers of the bacterial chromosome into monomers to permit their segregation at cell division. It also contributes to the segregational stability of plasmids.</text>
</comment>
<dbReference type="PANTHER" id="PTHR30349">
    <property type="entry name" value="PHAGE INTEGRASE-RELATED"/>
    <property type="match status" value="1"/>
</dbReference>
<keyword evidence="9 11" id="KW-0233">DNA recombination</keyword>
<keyword evidence="10 11" id="KW-0131">Cell cycle</keyword>
<sequence>MDGGQWEQAIVSFLDFLRVERGLSTNTIEGYGRDLRAFAAFARQAGASEPAAVTRELLLAYLVHLKDTGKSPATAARAVVAIRSLFKFLVRERQIRDNPAAWLESPKLGRKLPNVLGVPDVERLVTAPAPQTPAGLRDRAMLEVLYAAGLRVSELLSLDLDSVHLAMGYVRVVGKGAKERIVPLGRHAIEALDAYLRLGRPLLAERGGGRSRALFLNRRGGRMTRQGFWKAIKAYARAAGIAKNVSPHTVRHSFATHLLDNGADLRSVQELLGHADISTTQIYTHVSRRRIKEEYDRAHPRAKIAPGCAPDRRQRPSGEEG</sequence>
<proteinExistence type="inferred from homology"/>
<dbReference type="GO" id="GO:0009037">
    <property type="term" value="F:tyrosine-based site-specific recombinase activity"/>
    <property type="evidence" value="ECO:0007669"/>
    <property type="project" value="UniProtKB-UniRule"/>
</dbReference>
<evidence type="ECO:0000313" key="16">
    <source>
        <dbReference type="Proteomes" id="UP000243688"/>
    </source>
</evidence>
<feature type="compositionally biased region" description="Basic and acidic residues" evidence="12">
    <location>
        <begin position="310"/>
        <end position="321"/>
    </location>
</feature>
<feature type="region of interest" description="Disordered" evidence="12">
    <location>
        <begin position="294"/>
        <end position="321"/>
    </location>
</feature>
<keyword evidence="4 11" id="KW-0963">Cytoplasm</keyword>
<dbReference type="Pfam" id="PF00589">
    <property type="entry name" value="Phage_integrase"/>
    <property type="match status" value="1"/>
</dbReference>
<evidence type="ECO:0000256" key="2">
    <source>
        <dbReference type="ARBA" id="ARBA00010450"/>
    </source>
</evidence>
<accession>A0A2A6E1J7</accession>
<dbReference type="HAMAP" id="MF_01807">
    <property type="entry name" value="Recomb_XerD"/>
    <property type="match status" value="1"/>
</dbReference>
<dbReference type="PROSITE" id="PS51900">
    <property type="entry name" value="CB"/>
    <property type="match status" value="1"/>
</dbReference>
<dbReference type="NCBIfam" id="NF001399">
    <property type="entry name" value="PRK00283.1"/>
    <property type="match status" value="1"/>
</dbReference>
<dbReference type="InterPro" id="IPR011932">
    <property type="entry name" value="Recomb_XerD"/>
</dbReference>
<dbReference type="GO" id="GO:0005737">
    <property type="term" value="C:cytoplasm"/>
    <property type="evidence" value="ECO:0007669"/>
    <property type="project" value="UniProtKB-SubCell"/>
</dbReference>
<evidence type="ECO:0000259" key="13">
    <source>
        <dbReference type="PROSITE" id="PS51898"/>
    </source>
</evidence>
<name>A0A2A6E1J7_9BACL</name>
<dbReference type="InterPro" id="IPR004107">
    <property type="entry name" value="Integrase_SAM-like_N"/>
</dbReference>
<dbReference type="InterPro" id="IPR023009">
    <property type="entry name" value="Tyrosine_recombinase_XerC/XerD"/>
</dbReference>
<dbReference type="Gene3D" id="1.10.150.130">
    <property type="match status" value="1"/>
</dbReference>
<evidence type="ECO:0000313" key="15">
    <source>
        <dbReference type="EMBL" id="PDO10894.1"/>
    </source>
</evidence>
<feature type="active site" evidence="11">
    <location>
        <position position="151"/>
    </location>
</feature>
<keyword evidence="5 11" id="KW-0132">Cell division</keyword>
<organism evidence="15 16">
    <name type="scientific">Candidatus Reconcilbacillus cellulovorans</name>
    <dbReference type="NCBI Taxonomy" id="1906605"/>
    <lineage>
        <taxon>Bacteria</taxon>
        <taxon>Bacillati</taxon>
        <taxon>Bacillota</taxon>
        <taxon>Bacilli</taxon>
        <taxon>Bacillales</taxon>
        <taxon>Paenibacillaceae</taxon>
        <taxon>Candidatus Reconcilbacillus</taxon>
    </lineage>
</organism>
<feature type="active site" description="O-(3'-phospho-DNA)-tyrosine intermediate" evidence="11">
    <location>
        <position position="283"/>
    </location>
</feature>
<dbReference type="GO" id="GO:0051301">
    <property type="term" value="P:cell division"/>
    <property type="evidence" value="ECO:0007669"/>
    <property type="project" value="UniProtKB-KW"/>
</dbReference>
<dbReference type="Gene3D" id="1.10.443.10">
    <property type="entry name" value="Intergrase catalytic core"/>
    <property type="match status" value="1"/>
</dbReference>
<evidence type="ECO:0000256" key="10">
    <source>
        <dbReference type="ARBA" id="ARBA00023306"/>
    </source>
</evidence>
<evidence type="ECO:0000259" key="14">
    <source>
        <dbReference type="PROSITE" id="PS51900"/>
    </source>
</evidence>